<organism evidence="1 2">
    <name type="scientific">Actinoplanes philippinensis</name>
    <dbReference type="NCBI Taxonomy" id="35752"/>
    <lineage>
        <taxon>Bacteria</taxon>
        <taxon>Bacillati</taxon>
        <taxon>Actinomycetota</taxon>
        <taxon>Actinomycetes</taxon>
        <taxon>Micromonosporales</taxon>
        <taxon>Micromonosporaceae</taxon>
        <taxon>Actinoplanes</taxon>
    </lineage>
</organism>
<accession>A0A1I2I358</accession>
<dbReference type="STRING" id="35752.SAMN05421541_109131"/>
<dbReference type="EMBL" id="FONV01000009">
    <property type="protein sequence ID" value="SFF35346.1"/>
    <property type="molecule type" value="Genomic_DNA"/>
</dbReference>
<name>A0A1I2I358_9ACTN</name>
<protein>
    <submittedName>
        <fullName evidence="1">Uncharacterized protein</fullName>
    </submittedName>
</protein>
<dbReference type="Proteomes" id="UP000199645">
    <property type="component" value="Unassembled WGS sequence"/>
</dbReference>
<sequence>MGRRPLIELEPSDHPLAVEQRTGITLDRVRQIAETLLHPGQ</sequence>
<dbReference type="AlphaFoldDB" id="A0A1I2I358"/>
<proteinExistence type="predicted"/>
<evidence type="ECO:0000313" key="1">
    <source>
        <dbReference type="EMBL" id="SFF35346.1"/>
    </source>
</evidence>
<evidence type="ECO:0000313" key="2">
    <source>
        <dbReference type="Proteomes" id="UP000199645"/>
    </source>
</evidence>
<reference evidence="1 2" key="1">
    <citation type="submission" date="2016-10" db="EMBL/GenBank/DDBJ databases">
        <authorList>
            <person name="de Groot N.N."/>
        </authorList>
    </citation>
    <scope>NUCLEOTIDE SEQUENCE [LARGE SCALE GENOMIC DNA]</scope>
    <source>
        <strain evidence="1 2">DSM 43019</strain>
    </source>
</reference>
<keyword evidence="2" id="KW-1185">Reference proteome</keyword>
<gene>
    <name evidence="1" type="ORF">SAMN05421541_109131</name>
</gene>
<dbReference type="RefSeq" id="WP_239143664.1">
    <property type="nucleotide sequence ID" value="NZ_BOMT01000053.1"/>
</dbReference>